<dbReference type="GO" id="GO:0005737">
    <property type="term" value="C:cytoplasm"/>
    <property type="evidence" value="ECO:0007669"/>
    <property type="project" value="TreeGrafter"/>
</dbReference>
<dbReference type="PANTHER" id="PTHR48100">
    <property type="entry name" value="BROAD-SPECIFICITY PHOSPHATASE YOR283W-RELATED"/>
    <property type="match status" value="1"/>
</dbReference>
<dbReference type="InterPro" id="IPR050275">
    <property type="entry name" value="PGM_Phosphatase"/>
</dbReference>
<dbReference type="Proteomes" id="UP000380386">
    <property type="component" value="Unassembled WGS sequence"/>
</dbReference>
<dbReference type="EMBL" id="VDFM01000003">
    <property type="protein sequence ID" value="MQS52312.1"/>
    <property type="molecule type" value="Genomic_DNA"/>
</dbReference>
<dbReference type="GO" id="GO:0016791">
    <property type="term" value="F:phosphatase activity"/>
    <property type="evidence" value="ECO:0007669"/>
    <property type="project" value="TreeGrafter"/>
</dbReference>
<dbReference type="AlphaFoldDB" id="A0A5P0ZH37"/>
<dbReference type="RefSeq" id="WP_153382709.1">
    <property type="nucleotide sequence ID" value="NZ_VDFM01000003.1"/>
</dbReference>
<comment type="caution">
    <text evidence="3">The sequence shown here is derived from an EMBL/GenBank/DDBJ whole genome shotgun (WGS) entry which is preliminary data.</text>
</comment>
<reference evidence="3 4" key="1">
    <citation type="journal article" date="2019" name="Syst. Appl. Microbiol.">
        <title>Polyphasic characterization of two novel Lactobacillus spp. isolated from blown salami packages: Description of Lactobacillus halodurans sp. nov. and Lactobacillus salsicarnum sp. nov.</title>
        <authorList>
            <person name="Schuster J.A."/>
            <person name="Klingl A."/>
            <person name="Vogel R.F."/>
            <person name="Ehrmann M.A."/>
        </authorList>
    </citation>
    <scope>NUCLEOTIDE SEQUENCE [LARGE SCALE GENOMIC DNA]</scope>
    <source>
        <strain evidence="3 4">TMW 1.2118</strain>
    </source>
</reference>
<protein>
    <submittedName>
        <fullName evidence="3">Histidine phosphatase family protein</fullName>
    </submittedName>
</protein>
<name>A0A5P0ZH37_9LACO</name>
<dbReference type="InterPro" id="IPR001345">
    <property type="entry name" value="PG/BPGM_mutase_AS"/>
</dbReference>
<sequence length="196" mass="22773">MTKNLYIMRHGQTIFNERGKMQGWSDAPLTDKGIAQAKIAGKYFKDNDIHFDAAYSSSSERATDTLELVTDMPYERRKGLREMYFGLFEGENKDLNPLNSRYELFYDAFVQYGGEDMVDVQKRVTKELIDIMNNDNDNVLVVSHYVSILAFTNQWYDSVKVLKSGFTNCSIIKFSFDDDKFKLDEIINHDYSDLDK</sequence>
<feature type="active site" description="Tele-phosphohistidine intermediate" evidence="1">
    <location>
        <position position="10"/>
    </location>
</feature>
<dbReference type="PANTHER" id="PTHR48100:SF5">
    <property type="entry name" value="HISTIDINE PHOSPHATASE FAMILY PROTEIN"/>
    <property type="match status" value="1"/>
</dbReference>
<dbReference type="Gene3D" id="3.40.50.1240">
    <property type="entry name" value="Phosphoglycerate mutase-like"/>
    <property type="match status" value="1"/>
</dbReference>
<organism evidence="3 4">
    <name type="scientific">Companilactobacillus mishanensis</name>
    <dbReference type="NCBI Taxonomy" id="2486008"/>
    <lineage>
        <taxon>Bacteria</taxon>
        <taxon>Bacillati</taxon>
        <taxon>Bacillota</taxon>
        <taxon>Bacilli</taxon>
        <taxon>Lactobacillales</taxon>
        <taxon>Lactobacillaceae</taxon>
        <taxon>Companilactobacillus</taxon>
    </lineage>
</organism>
<evidence type="ECO:0000256" key="1">
    <source>
        <dbReference type="PIRSR" id="PIRSR613078-1"/>
    </source>
</evidence>
<evidence type="ECO:0000313" key="4">
    <source>
        <dbReference type="Proteomes" id="UP000380386"/>
    </source>
</evidence>
<dbReference type="CDD" id="cd07067">
    <property type="entry name" value="HP_PGM_like"/>
    <property type="match status" value="1"/>
</dbReference>
<dbReference type="PROSITE" id="PS00175">
    <property type="entry name" value="PG_MUTASE"/>
    <property type="match status" value="1"/>
</dbReference>
<proteinExistence type="predicted"/>
<gene>
    <name evidence="3" type="ORF">FHL02_04670</name>
</gene>
<feature type="binding site" evidence="2">
    <location>
        <begin position="9"/>
        <end position="16"/>
    </location>
    <ligand>
        <name>substrate</name>
    </ligand>
</feature>
<feature type="binding site" evidence="2">
    <location>
        <position position="93"/>
    </location>
    <ligand>
        <name>substrate</name>
    </ligand>
</feature>
<dbReference type="SMART" id="SM00855">
    <property type="entry name" value="PGAM"/>
    <property type="match status" value="1"/>
</dbReference>
<feature type="binding site" evidence="2">
    <location>
        <position position="61"/>
    </location>
    <ligand>
        <name>substrate</name>
    </ligand>
</feature>
<dbReference type="SUPFAM" id="SSF53254">
    <property type="entry name" value="Phosphoglycerate mutase-like"/>
    <property type="match status" value="1"/>
</dbReference>
<evidence type="ECO:0000313" key="3">
    <source>
        <dbReference type="EMBL" id="MQS52312.1"/>
    </source>
</evidence>
<dbReference type="InterPro" id="IPR029033">
    <property type="entry name" value="His_PPase_superfam"/>
</dbReference>
<dbReference type="InterPro" id="IPR013078">
    <property type="entry name" value="His_Pase_superF_clade-1"/>
</dbReference>
<dbReference type="OrthoDB" id="9782128at2"/>
<dbReference type="Pfam" id="PF00300">
    <property type="entry name" value="His_Phos_1"/>
    <property type="match status" value="1"/>
</dbReference>
<feature type="active site" description="Proton donor/acceptor" evidence="1">
    <location>
        <position position="82"/>
    </location>
</feature>
<accession>A0A5P0ZH37</accession>
<evidence type="ECO:0000256" key="2">
    <source>
        <dbReference type="PIRSR" id="PIRSR613078-2"/>
    </source>
</evidence>